<dbReference type="Proteomes" id="UP001359485">
    <property type="component" value="Unassembled WGS sequence"/>
</dbReference>
<comment type="caution">
    <text evidence="2">The sequence shown here is derived from an EMBL/GenBank/DDBJ whole genome shotgun (WGS) entry which is preliminary data.</text>
</comment>
<feature type="compositionally biased region" description="Basic residues" evidence="1">
    <location>
        <begin position="34"/>
        <end position="45"/>
    </location>
</feature>
<evidence type="ECO:0000313" key="3">
    <source>
        <dbReference type="Proteomes" id="UP001359485"/>
    </source>
</evidence>
<proteinExistence type="predicted"/>
<gene>
    <name evidence="2" type="ORF">RUM44_006732</name>
</gene>
<accession>A0ABR1AKM7</accession>
<sequence length="81" mass="9336">MREVHGKPFLCTELRYTELRKAFPDKLKTVSEQKKKKNGPVKFKIRHDSLYSDGSKRRLSPTISQLKPPGQGKVEFGPLPR</sequence>
<reference evidence="2 3" key="1">
    <citation type="submission" date="2023-09" db="EMBL/GenBank/DDBJ databases">
        <title>Genomes of two closely related lineages of the louse Polyplax serrata with different host specificities.</title>
        <authorList>
            <person name="Martinu J."/>
            <person name="Tarabai H."/>
            <person name="Stefka J."/>
            <person name="Hypsa V."/>
        </authorList>
    </citation>
    <scope>NUCLEOTIDE SEQUENCE [LARGE SCALE GENOMIC DNA]</scope>
    <source>
        <strain evidence="2">98ZLc_SE</strain>
    </source>
</reference>
<feature type="compositionally biased region" description="Basic and acidic residues" evidence="1">
    <location>
        <begin position="46"/>
        <end position="56"/>
    </location>
</feature>
<evidence type="ECO:0000256" key="1">
    <source>
        <dbReference type="SAM" id="MobiDB-lite"/>
    </source>
</evidence>
<name>A0ABR1AKM7_POLSC</name>
<organism evidence="2 3">
    <name type="scientific">Polyplax serrata</name>
    <name type="common">Common mouse louse</name>
    <dbReference type="NCBI Taxonomy" id="468196"/>
    <lineage>
        <taxon>Eukaryota</taxon>
        <taxon>Metazoa</taxon>
        <taxon>Ecdysozoa</taxon>
        <taxon>Arthropoda</taxon>
        <taxon>Hexapoda</taxon>
        <taxon>Insecta</taxon>
        <taxon>Pterygota</taxon>
        <taxon>Neoptera</taxon>
        <taxon>Paraneoptera</taxon>
        <taxon>Psocodea</taxon>
        <taxon>Troctomorpha</taxon>
        <taxon>Phthiraptera</taxon>
        <taxon>Anoplura</taxon>
        <taxon>Polyplacidae</taxon>
        <taxon>Polyplax</taxon>
    </lineage>
</organism>
<feature type="region of interest" description="Disordered" evidence="1">
    <location>
        <begin position="32"/>
        <end position="81"/>
    </location>
</feature>
<protein>
    <submittedName>
        <fullName evidence="2">Uncharacterized protein</fullName>
    </submittedName>
</protein>
<dbReference type="EMBL" id="JAWJWF010000048">
    <property type="protein sequence ID" value="KAK6620331.1"/>
    <property type="molecule type" value="Genomic_DNA"/>
</dbReference>
<evidence type="ECO:0000313" key="2">
    <source>
        <dbReference type="EMBL" id="KAK6620331.1"/>
    </source>
</evidence>
<keyword evidence="3" id="KW-1185">Reference proteome</keyword>